<protein>
    <submittedName>
        <fullName evidence="2">Uma2 family endonuclease</fullName>
    </submittedName>
</protein>
<dbReference type="RefSeq" id="WP_252592965.1">
    <property type="nucleotide sequence ID" value="NZ_CP099489.1"/>
</dbReference>
<evidence type="ECO:0000313" key="2">
    <source>
        <dbReference type="EMBL" id="USQ79861.1"/>
    </source>
</evidence>
<dbReference type="Gene3D" id="3.90.1570.10">
    <property type="entry name" value="tt1808, chain A"/>
    <property type="match status" value="1"/>
</dbReference>
<dbReference type="InterPro" id="IPR012296">
    <property type="entry name" value="Nuclease_put_TT1808"/>
</dbReference>
<keyword evidence="2" id="KW-0255">Endonuclease</keyword>
<name>A0ABY4YSX0_9MICO</name>
<accession>A0ABY4YSX0</accession>
<dbReference type="GO" id="GO:0004519">
    <property type="term" value="F:endonuclease activity"/>
    <property type="evidence" value="ECO:0007669"/>
    <property type="project" value="UniProtKB-KW"/>
</dbReference>
<gene>
    <name evidence="2" type="ORF">NF556_20115</name>
</gene>
<reference evidence="2" key="1">
    <citation type="submission" date="2022-06" db="EMBL/GenBank/DDBJ databases">
        <title>Ornithinimicrobium HY1793.</title>
        <authorList>
            <person name="Huang Y."/>
        </authorList>
    </citation>
    <scope>NUCLEOTIDE SEQUENCE</scope>
    <source>
        <strain evidence="2">HY1793</strain>
    </source>
</reference>
<evidence type="ECO:0000313" key="3">
    <source>
        <dbReference type="Proteomes" id="UP001056455"/>
    </source>
</evidence>
<organism evidence="2 3">
    <name type="scientific">Ornithinimicrobium faecis</name>
    <dbReference type="NCBI Taxonomy" id="2934158"/>
    <lineage>
        <taxon>Bacteria</taxon>
        <taxon>Bacillati</taxon>
        <taxon>Actinomycetota</taxon>
        <taxon>Actinomycetes</taxon>
        <taxon>Micrococcales</taxon>
        <taxon>Ornithinimicrobiaceae</taxon>
        <taxon>Ornithinimicrobium</taxon>
    </lineage>
</organism>
<dbReference type="SUPFAM" id="SSF52980">
    <property type="entry name" value="Restriction endonuclease-like"/>
    <property type="match status" value="1"/>
</dbReference>
<keyword evidence="2" id="KW-0378">Hydrolase</keyword>
<dbReference type="PANTHER" id="PTHR34107">
    <property type="entry name" value="SLL0198 PROTEIN-RELATED"/>
    <property type="match status" value="1"/>
</dbReference>
<dbReference type="PANTHER" id="PTHR34107:SF4">
    <property type="entry name" value="SLL1222 PROTEIN"/>
    <property type="match status" value="1"/>
</dbReference>
<dbReference type="Pfam" id="PF05685">
    <property type="entry name" value="Uma2"/>
    <property type="match status" value="1"/>
</dbReference>
<dbReference type="InterPro" id="IPR011335">
    <property type="entry name" value="Restrct_endonuc-II-like"/>
</dbReference>
<dbReference type="CDD" id="cd06260">
    <property type="entry name" value="DUF820-like"/>
    <property type="match status" value="1"/>
</dbReference>
<dbReference type="InterPro" id="IPR008538">
    <property type="entry name" value="Uma2"/>
</dbReference>
<keyword evidence="3" id="KW-1185">Reference proteome</keyword>
<evidence type="ECO:0000259" key="1">
    <source>
        <dbReference type="Pfam" id="PF05685"/>
    </source>
</evidence>
<proteinExistence type="predicted"/>
<dbReference type="EMBL" id="CP099489">
    <property type="protein sequence ID" value="USQ79861.1"/>
    <property type="molecule type" value="Genomic_DNA"/>
</dbReference>
<dbReference type="Proteomes" id="UP001056455">
    <property type="component" value="Chromosome"/>
</dbReference>
<keyword evidence="2" id="KW-0540">Nuclease</keyword>
<sequence>MSITEVGIYTVEDLHAYREQRDDMTVQLIDGELIVSPSPSLAHQIVHSRLFGILLNAVPKQQLVLSAPLDVRTGESTVVQPDILVIHDAGRHGSEITNPPVLAVEILSPSSRRTDLVRKPEVLGRFGVEHYWVVDPLHPAIRVFRLVGETYHSGQIVGGDDLFETDVPFQVRFRPADLAR</sequence>
<feature type="domain" description="Putative restriction endonuclease" evidence="1">
    <location>
        <begin position="12"/>
        <end position="163"/>
    </location>
</feature>